<evidence type="ECO:0000313" key="2">
    <source>
        <dbReference type="Proteomes" id="UP001597362"/>
    </source>
</evidence>
<proteinExistence type="predicted"/>
<dbReference type="RefSeq" id="WP_377772344.1">
    <property type="nucleotide sequence ID" value="NZ_JBHUHO010000030.1"/>
</dbReference>
<organism evidence="1 2">
    <name type="scientific">Paenibacillus yanchengensis</name>
    <dbReference type="NCBI Taxonomy" id="2035833"/>
    <lineage>
        <taxon>Bacteria</taxon>
        <taxon>Bacillati</taxon>
        <taxon>Bacillota</taxon>
        <taxon>Bacilli</taxon>
        <taxon>Bacillales</taxon>
        <taxon>Paenibacillaceae</taxon>
        <taxon>Paenibacillus</taxon>
    </lineage>
</organism>
<sequence>MAKLKDINGETVFEFKFVRHFPGEFEGSKLEVNISSSNGSRELVFGWMNITLNNFIALLKDFPGDKYDRVFDHSDENFELKWLHEYRSDLYVLFFVYDGFFLPHLKVSSEDMRSLGNELEEELRVAPTEEPEYLR</sequence>
<accession>A0ABW4YL09</accession>
<comment type="caution">
    <text evidence="1">The sequence shown here is derived from an EMBL/GenBank/DDBJ whole genome shotgun (WGS) entry which is preliminary data.</text>
</comment>
<dbReference type="Proteomes" id="UP001597362">
    <property type="component" value="Unassembled WGS sequence"/>
</dbReference>
<reference evidence="2" key="1">
    <citation type="journal article" date="2019" name="Int. J. Syst. Evol. Microbiol.">
        <title>The Global Catalogue of Microorganisms (GCM) 10K type strain sequencing project: providing services to taxonomists for standard genome sequencing and annotation.</title>
        <authorList>
            <consortium name="The Broad Institute Genomics Platform"/>
            <consortium name="The Broad Institute Genome Sequencing Center for Infectious Disease"/>
            <person name="Wu L."/>
            <person name="Ma J."/>
        </authorList>
    </citation>
    <scope>NUCLEOTIDE SEQUENCE [LARGE SCALE GENOMIC DNA]</scope>
    <source>
        <strain evidence="2">GH52</strain>
    </source>
</reference>
<evidence type="ECO:0000313" key="1">
    <source>
        <dbReference type="EMBL" id="MFD2116307.1"/>
    </source>
</evidence>
<gene>
    <name evidence="1" type="ORF">ACFSJH_11300</name>
</gene>
<name>A0ABW4YL09_9BACL</name>
<dbReference type="EMBL" id="JBHUHO010000030">
    <property type="protein sequence ID" value="MFD2116307.1"/>
    <property type="molecule type" value="Genomic_DNA"/>
</dbReference>
<keyword evidence="2" id="KW-1185">Reference proteome</keyword>
<protein>
    <submittedName>
        <fullName evidence="1">Uncharacterized protein</fullName>
    </submittedName>
</protein>